<proteinExistence type="inferred from homology"/>
<dbReference type="PANTHER" id="PTHR43725:SF53">
    <property type="entry name" value="UDP-ARABINOSE 4-EPIMERASE 1"/>
    <property type="match status" value="1"/>
</dbReference>
<dbReference type="InterPro" id="IPR036291">
    <property type="entry name" value="NAD(P)-bd_dom_sf"/>
</dbReference>
<dbReference type="SUPFAM" id="SSF51735">
    <property type="entry name" value="NAD(P)-binding Rossmann-fold domains"/>
    <property type="match status" value="1"/>
</dbReference>
<dbReference type="RefSeq" id="WP_119320806.1">
    <property type="nucleotide sequence ID" value="NZ_AP025739.1"/>
</dbReference>
<dbReference type="EMBL" id="AP025739">
    <property type="protein sequence ID" value="BDI28744.1"/>
    <property type="molecule type" value="Genomic_DNA"/>
</dbReference>
<organism evidence="10 11">
    <name type="scientific">Capsulimonas corticalis</name>
    <dbReference type="NCBI Taxonomy" id="2219043"/>
    <lineage>
        <taxon>Bacteria</taxon>
        <taxon>Bacillati</taxon>
        <taxon>Armatimonadota</taxon>
        <taxon>Armatimonadia</taxon>
        <taxon>Capsulimonadales</taxon>
        <taxon>Capsulimonadaceae</taxon>
        <taxon>Capsulimonas</taxon>
    </lineage>
</organism>
<comment type="subunit">
    <text evidence="9">Homodimer.</text>
</comment>
<keyword evidence="8 9" id="KW-0119">Carbohydrate metabolism</keyword>
<comment type="pathway">
    <text evidence="9">Carbohydrate metabolism; galactose metabolism.</text>
</comment>
<evidence type="ECO:0000256" key="9">
    <source>
        <dbReference type="RuleBase" id="RU366046"/>
    </source>
</evidence>
<dbReference type="GO" id="GO:0003978">
    <property type="term" value="F:UDP-glucose 4-epimerase activity"/>
    <property type="evidence" value="ECO:0007669"/>
    <property type="project" value="UniProtKB-UniRule"/>
</dbReference>
<dbReference type="Pfam" id="PF16363">
    <property type="entry name" value="GDP_Man_Dehyd"/>
    <property type="match status" value="1"/>
</dbReference>
<keyword evidence="11" id="KW-1185">Reference proteome</keyword>
<dbReference type="InterPro" id="IPR005886">
    <property type="entry name" value="UDP_G4E"/>
</dbReference>
<name>A0A402CTR3_9BACT</name>
<evidence type="ECO:0000256" key="7">
    <source>
        <dbReference type="ARBA" id="ARBA00023235"/>
    </source>
</evidence>
<keyword evidence="7 9" id="KW-0413">Isomerase</keyword>
<dbReference type="FunCoup" id="A0A402CTR3">
    <property type="interactions" value="251"/>
</dbReference>
<dbReference type="KEGG" id="ccot:CCAX7_007950"/>
<dbReference type="InterPro" id="IPR016040">
    <property type="entry name" value="NAD(P)-bd_dom"/>
</dbReference>
<gene>
    <name evidence="10" type="ORF">CCAX7_007950</name>
</gene>
<dbReference type="NCBIfam" id="TIGR01179">
    <property type="entry name" value="galE"/>
    <property type="match status" value="1"/>
</dbReference>
<evidence type="ECO:0000256" key="4">
    <source>
        <dbReference type="ARBA" id="ARBA00013189"/>
    </source>
</evidence>
<keyword evidence="6 9" id="KW-0520">NAD</keyword>
<evidence type="ECO:0000313" key="10">
    <source>
        <dbReference type="EMBL" id="BDI28744.1"/>
    </source>
</evidence>
<dbReference type="Gene3D" id="3.40.50.720">
    <property type="entry name" value="NAD(P)-binding Rossmann-like Domain"/>
    <property type="match status" value="1"/>
</dbReference>
<evidence type="ECO:0000256" key="3">
    <source>
        <dbReference type="ARBA" id="ARBA00007637"/>
    </source>
</evidence>
<dbReference type="GO" id="GO:0033499">
    <property type="term" value="P:galactose catabolic process via UDP-galactose, Leloir pathway"/>
    <property type="evidence" value="ECO:0007669"/>
    <property type="project" value="TreeGrafter"/>
</dbReference>
<evidence type="ECO:0000256" key="8">
    <source>
        <dbReference type="ARBA" id="ARBA00023277"/>
    </source>
</evidence>
<protein>
    <recommendedName>
        <fullName evidence="5 9">UDP-glucose 4-epimerase</fullName>
        <ecNumber evidence="4 9">5.1.3.2</ecNumber>
    </recommendedName>
</protein>
<evidence type="ECO:0000256" key="1">
    <source>
        <dbReference type="ARBA" id="ARBA00000083"/>
    </source>
</evidence>
<evidence type="ECO:0000256" key="5">
    <source>
        <dbReference type="ARBA" id="ARBA00018569"/>
    </source>
</evidence>
<dbReference type="EC" id="5.1.3.2" evidence="4 9"/>
<dbReference type="AlphaFoldDB" id="A0A402CTR3"/>
<comment type="catalytic activity">
    <reaction evidence="1 9">
        <text>UDP-alpha-D-glucose = UDP-alpha-D-galactose</text>
        <dbReference type="Rhea" id="RHEA:22168"/>
        <dbReference type="ChEBI" id="CHEBI:58885"/>
        <dbReference type="ChEBI" id="CHEBI:66914"/>
        <dbReference type="EC" id="5.1.3.2"/>
    </reaction>
</comment>
<dbReference type="CDD" id="cd05247">
    <property type="entry name" value="UDP_G4E_1_SDR_e"/>
    <property type="match status" value="1"/>
</dbReference>
<evidence type="ECO:0000256" key="6">
    <source>
        <dbReference type="ARBA" id="ARBA00023027"/>
    </source>
</evidence>
<dbReference type="PANTHER" id="PTHR43725">
    <property type="entry name" value="UDP-GLUCOSE 4-EPIMERASE"/>
    <property type="match status" value="1"/>
</dbReference>
<evidence type="ECO:0000313" key="11">
    <source>
        <dbReference type="Proteomes" id="UP000287394"/>
    </source>
</evidence>
<comment type="cofactor">
    <cofactor evidence="2 9">
        <name>NAD(+)</name>
        <dbReference type="ChEBI" id="CHEBI:57540"/>
    </cofactor>
</comment>
<dbReference type="OrthoDB" id="9801785at2"/>
<dbReference type="Gene3D" id="3.90.25.10">
    <property type="entry name" value="UDP-galactose 4-epimerase, domain 1"/>
    <property type="match status" value="1"/>
</dbReference>
<sequence>MGSVLVTGGAGYIGSHTSKLLLKKGYDVVIYDSLELGHKEVLKYLPGAKFVQGDIGDGQLVADTVKKYDVDSMIHFAAYASVPESVGDPVKYYQNNIVKTLTLLDAINSQGVKHVLFSSSAATFGETQYVPIDEKHPQKPTNPYGQTKLDAEYILHWYDVAFGIKSVALRYFCAAGADPEGELGEDHTPETHMIPLTLFAALGRRPDIKIFGTDYPTHDGTGVRDYIHVTDLGHAHILGLEALKNGAETTAYNLGNGKGYSVREVIETGRKVTGKTIVATESPRRPGDPAELVASSAKIEKELGWKPQFGDIETIMRTAYEWFEKHPKGYASEE</sequence>
<dbReference type="Proteomes" id="UP000287394">
    <property type="component" value="Chromosome"/>
</dbReference>
<accession>A0A402CTR3</accession>
<reference evidence="10 11" key="1">
    <citation type="journal article" date="2019" name="Int. J. Syst. Evol. Microbiol.">
        <title>Capsulimonas corticalis gen. nov., sp. nov., an aerobic capsulated bacterium, of a novel bacterial order, Capsulimonadales ord. nov., of the class Armatimonadia of the phylum Armatimonadetes.</title>
        <authorList>
            <person name="Li J."/>
            <person name="Kudo C."/>
            <person name="Tonouchi A."/>
        </authorList>
    </citation>
    <scope>NUCLEOTIDE SEQUENCE [LARGE SCALE GENOMIC DNA]</scope>
    <source>
        <strain evidence="10 11">AX-7</strain>
    </source>
</reference>
<evidence type="ECO:0000256" key="2">
    <source>
        <dbReference type="ARBA" id="ARBA00001911"/>
    </source>
</evidence>
<comment type="similarity">
    <text evidence="3 9">Belongs to the NAD(P)-dependent epimerase/dehydratase family.</text>
</comment>